<proteinExistence type="predicted"/>
<dbReference type="Proteomes" id="UP000441399">
    <property type="component" value="Unassembled WGS sequence"/>
</dbReference>
<dbReference type="AlphaFoldDB" id="A0A5S9QTF7"/>
<name>A0A5S9QTF7_9GAMM</name>
<organism evidence="1 2">
    <name type="scientific">BD1-7 clade bacterium</name>
    <dbReference type="NCBI Taxonomy" id="2029982"/>
    <lineage>
        <taxon>Bacteria</taxon>
        <taxon>Pseudomonadati</taxon>
        <taxon>Pseudomonadota</taxon>
        <taxon>Gammaproteobacteria</taxon>
        <taxon>Cellvibrionales</taxon>
        <taxon>Spongiibacteraceae</taxon>
        <taxon>BD1-7 clade</taxon>
    </lineage>
</organism>
<dbReference type="EMBL" id="CACSIO010000045">
    <property type="protein sequence ID" value="CAA0122064.1"/>
    <property type="molecule type" value="Genomic_DNA"/>
</dbReference>
<sequence length="62" mass="7092">MAHCEGLGETKDLKIFKPHKSETTDVVNVLGRTMLSTGLQQCKQLICIRRKNDRGMLSNQYR</sequence>
<reference evidence="1 2" key="1">
    <citation type="submission" date="2019-11" db="EMBL/GenBank/DDBJ databases">
        <authorList>
            <person name="Holert J."/>
        </authorList>
    </citation>
    <scope>NUCLEOTIDE SEQUENCE [LARGE SCALE GENOMIC DNA]</scope>
    <source>
        <strain evidence="1">SB11_3</strain>
    </source>
</reference>
<protein>
    <submittedName>
        <fullName evidence="1">Uncharacterized protein</fullName>
    </submittedName>
</protein>
<evidence type="ECO:0000313" key="1">
    <source>
        <dbReference type="EMBL" id="CAA0122064.1"/>
    </source>
</evidence>
<gene>
    <name evidence="1" type="ORF">OPDIPICF_02543</name>
</gene>
<accession>A0A5S9QTF7</accession>
<evidence type="ECO:0000313" key="2">
    <source>
        <dbReference type="Proteomes" id="UP000441399"/>
    </source>
</evidence>
<keyword evidence="2" id="KW-1185">Reference proteome</keyword>